<protein>
    <submittedName>
        <fullName evidence="1">Uncharacterized protein</fullName>
    </submittedName>
</protein>
<proteinExistence type="predicted"/>
<evidence type="ECO:0000313" key="1">
    <source>
        <dbReference type="EMBL" id="NBI34364.1"/>
    </source>
</evidence>
<dbReference type="Gene3D" id="3.90.79.40">
    <property type="entry name" value="EvaA sugar 2,3-dehydratase subunit"/>
    <property type="match status" value="1"/>
</dbReference>
<organism evidence="1">
    <name type="scientific">Muribaculaceae bacterium Z82</name>
    <dbReference type="NCBI Taxonomy" id="2304548"/>
    <lineage>
        <taxon>Bacteria</taxon>
        <taxon>Pseudomonadati</taxon>
        <taxon>Bacteroidota</taxon>
        <taxon>Bacteroidia</taxon>
        <taxon>Bacteroidales</taxon>
        <taxon>Muribaculaceae</taxon>
    </lineage>
</organism>
<comment type="caution">
    <text evidence="1">The sequence shown here is derived from an EMBL/GenBank/DDBJ whole genome shotgun (WGS) entry which is preliminary data.</text>
</comment>
<reference evidence="1" key="1">
    <citation type="submission" date="2018-08" db="EMBL/GenBank/DDBJ databases">
        <title>Murine metabolic-syndrome-specific gut microbial biobank.</title>
        <authorList>
            <person name="Liu C."/>
        </authorList>
    </citation>
    <scope>NUCLEOTIDE SEQUENCE [LARGE SCALE GENOMIC DNA]</scope>
    <source>
        <strain evidence="1">Z82</strain>
    </source>
</reference>
<gene>
    <name evidence="1" type="ORF">D1639_04830</name>
</gene>
<dbReference type="GO" id="GO:0016829">
    <property type="term" value="F:lyase activity"/>
    <property type="evidence" value="ECO:0007669"/>
    <property type="project" value="InterPro"/>
</dbReference>
<name>A0A7C9NAI4_9BACT</name>
<dbReference type="AlphaFoldDB" id="A0A7C9NAI4"/>
<dbReference type="InterPro" id="IPR038153">
    <property type="entry name" value="EvaA-like_sf"/>
</dbReference>
<dbReference type="EMBL" id="QWKH01000024">
    <property type="protein sequence ID" value="NBI34364.1"/>
    <property type="molecule type" value="Genomic_DNA"/>
</dbReference>
<sequence length="63" mass="7422">MLRLPLERAEALFPPKELPRGCFWVDYAILNRLVQFNNVLNIQLRNLLSLIDLWERPEDGGML</sequence>
<accession>A0A7C9NAI4</accession>